<gene>
    <name evidence="1" type="ORF">SAMN04489812_1993</name>
</gene>
<dbReference type="Proteomes" id="UP000199103">
    <property type="component" value="Chromosome I"/>
</dbReference>
<dbReference type="RefSeq" id="WP_091523758.1">
    <property type="nucleotide sequence ID" value="NZ_LT629772.1"/>
</dbReference>
<evidence type="ECO:0000313" key="1">
    <source>
        <dbReference type="EMBL" id="SDS46662.1"/>
    </source>
</evidence>
<accession>A0A1H1SFD7</accession>
<sequence length="154" mass="16985">MKSHVIGRIGAAEALLATILLTLGPTSPAHARGYTYYPTVSPAVRTNNEVDTSFPGCYTSYACVKVPHCQGMRPTDWQNCPMREFLFTKAGTYSVADWHGYGHVNNRQTGGWTIRFLGRNRNQLFCIPAGNIGMVMGFEPVWYVQISSSSANCT</sequence>
<dbReference type="EMBL" id="LT629772">
    <property type="protein sequence ID" value="SDS46662.1"/>
    <property type="molecule type" value="Genomic_DNA"/>
</dbReference>
<name>A0A1H1SFD7_9ACTN</name>
<reference evidence="1 2" key="1">
    <citation type="submission" date="2016-10" db="EMBL/GenBank/DDBJ databases">
        <authorList>
            <person name="de Groot N.N."/>
        </authorList>
    </citation>
    <scope>NUCLEOTIDE SEQUENCE [LARGE SCALE GENOMIC DNA]</scope>
    <source>
        <strain evidence="1 2">DSM 21800</strain>
    </source>
</reference>
<protein>
    <submittedName>
        <fullName evidence="1">Uncharacterized protein</fullName>
    </submittedName>
</protein>
<evidence type="ECO:0000313" key="2">
    <source>
        <dbReference type="Proteomes" id="UP000199103"/>
    </source>
</evidence>
<dbReference type="AlphaFoldDB" id="A0A1H1SFD7"/>
<organism evidence="1 2">
    <name type="scientific">Microlunatus soli</name>
    <dbReference type="NCBI Taxonomy" id="630515"/>
    <lineage>
        <taxon>Bacteria</taxon>
        <taxon>Bacillati</taxon>
        <taxon>Actinomycetota</taxon>
        <taxon>Actinomycetes</taxon>
        <taxon>Propionibacteriales</taxon>
        <taxon>Propionibacteriaceae</taxon>
        <taxon>Microlunatus</taxon>
    </lineage>
</organism>
<keyword evidence="2" id="KW-1185">Reference proteome</keyword>
<proteinExistence type="predicted"/>